<proteinExistence type="predicted"/>
<dbReference type="EMBL" id="BPLR01010492">
    <property type="protein sequence ID" value="GIY39642.1"/>
    <property type="molecule type" value="Genomic_DNA"/>
</dbReference>
<sequence length="73" mass="7705">MAEEDGMRNIDVFRRASRGYLMFALQVTEFSGDGSGVPINIPGDGGNSTPGAVLTVPSSSVHKMRKGHLLSSP</sequence>
<keyword evidence="2" id="KW-1185">Reference proteome</keyword>
<gene>
    <name evidence="1" type="ORF">CEXT_159391</name>
</gene>
<evidence type="ECO:0000313" key="1">
    <source>
        <dbReference type="EMBL" id="GIY39642.1"/>
    </source>
</evidence>
<comment type="caution">
    <text evidence="1">The sequence shown here is derived from an EMBL/GenBank/DDBJ whole genome shotgun (WGS) entry which is preliminary data.</text>
</comment>
<protein>
    <submittedName>
        <fullName evidence="1">Uncharacterized protein</fullName>
    </submittedName>
</protein>
<name>A0AAV4T4N6_CAEEX</name>
<evidence type="ECO:0000313" key="2">
    <source>
        <dbReference type="Proteomes" id="UP001054945"/>
    </source>
</evidence>
<reference evidence="1 2" key="1">
    <citation type="submission" date="2021-06" db="EMBL/GenBank/DDBJ databases">
        <title>Caerostris extrusa draft genome.</title>
        <authorList>
            <person name="Kono N."/>
            <person name="Arakawa K."/>
        </authorList>
    </citation>
    <scope>NUCLEOTIDE SEQUENCE [LARGE SCALE GENOMIC DNA]</scope>
</reference>
<accession>A0AAV4T4N6</accession>
<dbReference type="AlphaFoldDB" id="A0AAV4T4N6"/>
<dbReference type="Proteomes" id="UP001054945">
    <property type="component" value="Unassembled WGS sequence"/>
</dbReference>
<organism evidence="1 2">
    <name type="scientific">Caerostris extrusa</name>
    <name type="common">Bark spider</name>
    <name type="synonym">Caerostris bankana</name>
    <dbReference type="NCBI Taxonomy" id="172846"/>
    <lineage>
        <taxon>Eukaryota</taxon>
        <taxon>Metazoa</taxon>
        <taxon>Ecdysozoa</taxon>
        <taxon>Arthropoda</taxon>
        <taxon>Chelicerata</taxon>
        <taxon>Arachnida</taxon>
        <taxon>Araneae</taxon>
        <taxon>Araneomorphae</taxon>
        <taxon>Entelegynae</taxon>
        <taxon>Araneoidea</taxon>
        <taxon>Araneidae</taxon>
        <taxon>Caerostris</taxon>
    </lineage>
</organism>